<dbReference type="GO" id="GO:0008840">
    <property type="term" value="F:4-hydroxy-tetrahydrodipicolinate synthase activity"/>
    <property type="evidence" value="ECO:0007669"/>
    <property type="project" value="TreeGrafter"/>
</dbReference>
<gene>
    <name evidence="4" type="primary">orf8</name>
</gene>
<evidence type="ECO:0000256" key="2">
    <source>
        <dbReference type="ARBA" id="ARBA00023239"/>
    </source>
</evidence>
<dbReference type="InterPro" id="IPR002220">
    <property type="entry name" value="DapA-like"/>
</dbReference>
<feature type="region of interest" description="Disordered" evidence="3">
    <location>
        <begin position="168"/>
        <end position="200"/>
    </location>
</feature>
<dbReference type="SMART" id="SM01130">
    <property type="entry name" value="DHDPS"/>
    <property type="match status" value="1"/>
</dbReference>
<feature type="compositionally biased region" description="Polar residues" evidence="3">
    <location>
        <begin position="181"/>
        <end position="197"/>
    </location>
</feature>
<evidence type="ECO:0000256" key="1">
    <source>
        <dbReference type="ARBA" id="ARBA00007592"/>
    </source>
</evidence>
<proteinExistence type="inferred from homology"/>
<comment type="similarity">
    <text evidence="1">Belongs to the DapA family.</text>
</comment>
<dbReference type="Gene3D" id="3.20.20.70">
    <property type="entry name" value="Aldolase class I"/>
    <property type="match status" value="1"/>
</dbReference>
<keyword evidence="2" id="KW-0456">Lyase</keyword>
<name>Q76BV5_RHOOP</name>
<evidence type="ECO:0000313" key="4">
    <source>
        <dbReference type="EMBL" id="BAD02380.1"/>
    </source>
</evidence>
<dbReference type="AlphaFoldDB" id="Q76BV5"/>
<dbReference type="PANTHER" id="PTHR12128">
    <property type="entry name" value="DIHYDRODIPICOLINATE SYNTHASE"/>
    <property type="match status" value="1"/>
</dbReference>
<geneLocation type="plasmid" evidence="4">
    <name>pWK301</name>
</geneLocation>
<protein>
    <submittedName>
        <fullName evidence="4">Hydratase-aldolase</fullName>
    </submittedName>
</protein>
<dbReference type="SUPFAM" id="SSF51569">
    <property type="entry name" value="Aldolase"/>
    <property type="match status" value="1"/>
</dbReference>
<dbReference type="Pfam" id="PF00701">
    <property type="entry name" value="DHDPS"/>
    <property type="match status" value="1"/>
</dbReference>
<reference evidence="4" key="1">
    <citation type="journal article" date="2006" name="Appl. Microbiol. Biotechnol.">
        <title>Genetic and biochemical characterization of the dioxygenase involved in lateral dioxygenation of dibenzofuran from Rhodococcus opacus strain SAO101.</title>
        <authorList>
            <person name="Kimura N."/>
            <person name="Kitagawa W."/>
            <person name="Mori T."/>
            <person name="Nakashima N."/>
            <person name="Tamura T."/>
            <person name="Kamagata Y."/>
        </authorList>
    </citation>
    <scope>NUCLEOTIDE SEQUENCE</scope>
    <source>
        <strain evidence="4">SAO101</strain>
        <plasmid evidence="4">pWK301</plasmid>
    </source>
</reference>
<keyword evidence="4" id="KW-0614">Plasmid</keyword>
<dbReference type="PANTHER" id="PTHR12128:SF66">
    <property type="entry name" value="4-HYDROXY-2-OXOGLUTARATE ALDOLASE, MITOCHONDRIAL"/>
    <property type="match status" value="1"/>
</dbReference>
<organism evidence="4">
    <name type="scientific">Rhodococcus opacus</name>
    <name type="common">Nocardia opaca</name>
    <dbReference type="NCBI Taxonomy" id="37919"/>
    <lineage>
        <taxon>Bacteria</taxon>
        <taxon>Bacillati</taxon>
        <taxon>Actinomycetota</taxon>
        <taxon>Actinomycetes</taxon>
        <taxon>Mycobacteriales</taxon>
        <taxon>Nocardiaceae</taxon>
        <taxon>Rhodococcus</taxon>
    </lineage>
</organism>
<sequence>MAQKFGVNDLRGVVAVTPTPALPGAGELTGRDTVDLEETDRMIRRLIADGVDGIITNGTLGEMATLTLTEWQAFTRRVSEVVSEVAPDLPLFIGATTLNTRDTVDRIRFLEGLGIQGVFLGRPMWGGLGADTMAAFYRDIADTFPDMAIVLYDNPEALQRADPITGLHRARPRCPRSSARNTLRSPRNSTGGTSPRSTARCGCCRSKATGWRPTPSTRTRRLVAGAATRCAARNPCSPSGTHSRPDTSMRRDSDPRIDWTYEPFLARTNFPEFSKYNVTLEKLRFDEAGYINAGPARPPFLTAPEAYAEGRAENGRRWRPSRRRNHHHELAARARGSLMVRLVQLPPADTAFAT</sequence>
<dbReference type="InterPro" id="IPR013785">
    <property type="entry name" value="Aldolase_TIM"/>
</dbReference>
<accession>Q76BV5</accession>
<feature type="compositionally biased region" description="Basic and acidic residues" evidence="3">
    <location>
        <begin position="243"/>
        <end position="255"/>
    </location>
</feature>
<feature type="region of interest" description="Disordered" evidence="3">
    <location>
        <begin position="227"/>
        <end position="255"/>
    </location>
</feature>
<dbReference type="EMBL" id="AB110633">
    <property type="protein sequence ID" value="BAD02380.1"/>
    <property type="molecule type" value="Genomic_DNA"/>
</dbReference>
<evidence type="ECO:0000256" key="3">
    <source>
        <dbReference type="SAM" id="MobiDB-lite"/>
    </source>
</evidence>